<keyword evidence="1" id="KW-0175">Coiled coil</keyword>
<feature type="domain" description="DUF3298" evidence="3">
    <location>
        <begin position="166"/>
        <end position="242"/>
    </location>
</feature>
<dbReference type="InterPro" id="IPR025303">
    <property type="entry name" value="PdaC"/>
</dbReference>
<gene>
    <name evidence="5" type="ORF">KQI86_04515</name>
</gene>
<dbReference type="EMBL" id="JAHLQF010000001">
    <property type="protein sequence ID" value="MBU5483581.1"/>
    <property type="molecule type" value="Genomic_DNA"/>
</dbReference>
<evidence type="ECO:0000259" key="3">
    <source>
        <dbReference type="Pfam" id="PF11738"/>
    </source>
</evidence>
<feature type="domain" description="Deacetylase PdaC" evidence="4">
    <location>
        <begin position="56"/>
        <end position="148"/>
    </location>
</feature>
<proteinExistence type="predicted"/>
<feature type="domain" description="Deacetylase PdaC" evidence="4">
    <location>
        <begin position="272"/>
        <end position="363"/>
    </location>
</feature>
<evidence type="ECO:0000256" key="2">
    <source>
        <dbReference type="SAM" id="SignalP"/>
    </source>
</evidence>
<keyword evidence="6" id="KW-1185">Reference proteome</keyword>
<organism evidence="5 6">
    <name type="scientific">Clostridium mobile</name>
    <dbReference type="NCBI Taxonomy" id="2841512"/>
    <lineage>
        <taxon>Bacteria</taxon>
        <taxon>Bacillati</taxon>
        <taxon>Bacillota</taxon>
        <taxon>Clostridia</taxon>
        <taxon>Eubacteriales</taxon>
        <taxon>Clostridiaceae</taxon>
        <taxon>Clostridium</taxon>
    </lineage>
</organism>
<evidence type="ECO:0000313" key="5">
    <source>
        <dbReference type="EMBL" id="MBU5483581.1"/>
    </source>
</evidence>
<feature type="coiled-coil region" evidence="1">
    <location>
        <begin position="77"/>
        <end position="104"/>
    </location>
</feature>
<feature type="domain" description="DUF3298" evidence="3">
    <location>
        <begin position="381"/>
        <end position="455"/>
    </location>
</feature>
<accession>A0ABS6EFU4</accession>
<feature type="chain" id="PRO_5047291230" evidence="2">
    <location>
        <begin position="24"/>
        <end position="463"/>
    </location>
</feature>
<feature type="signal peptide" evidence="2">
    <location>
        <begin position="1"/>
        <end position="23"/>
    </location>
</feature>
<reference evidence="5 6" key="1">
    <citation type="submission" date="2021-06" db="EMBL/GenBank/DDBJ databases">
        <authorList>
            <person name="Sun Q."/>
            <person name="Li D."/>
        </authorList>
    </citation>
    <scope>NUCLEOTIDE SEQUENCE [LARGE SCALE GENOMIC DNA]</scope>
    <source>
        <strain evidence="5 6">MSJ-11</strain>
    </source>
</reference>
<evidence type="ECO:0000259" key="4">
    <source>
        <dbReference type="Pfam" id="PF13739"/>
    </source>
</evidence>
<dbReference type="Pfam" id="PF13739">
    <property type="entry name" value="PdaC"/>
    <property type="match status" value="2"/>
</dbReference>
<sequence length="463" mass="53244">MNKLLIATLTGMLVINSYTPTFANSLVDKTHMEISQIQTIKKTIENNVKISTKELKESNDLINVDIKIPVISLLNNKDIETKLNKEIEKEILDLKEDIKKSALKSKEEGTLMNPYGLSVNYEVHYNKNNLLSLTISYYSYTGGAHGMSSKKTFNIDTKTGINASLKDLFNPGEDYKEIINTVIREKIQENPSEYYEEISRYFKGILQDQPFYIVEDNIVIYFEPYEIAPYAGGFKEFKMPFKSFEKGVNLDLQLKEGNPVIYTDLIKEYETGFKGDIRVPVINGLKDKNIQENLNKLLRNDALKFNNSLKKAGTDFVEESKKMGFNIIDYAADTDYTIYLANDKLLSLTVLYYQYTGGAHGNYTVTPYNIDLTTGKELYLKDIFKNGVDYKKVINTEINKQIKEKNKENYPIAGFDGIKEDQNFYIEKDRLVIYFQPYEIAPYALGVVKFEIPFSLIKNYINI</sequence>
<dbReference type="InterPro" id="IPR021729">
    <property type="entry name" value="DUF3298"/>
</dbReference>
<evidence type="ECO:0000313" key="6">
    <source>
        <dbReference type="Proteomes" id="UP000726170"/>
    </source>
</evidence>
<dbReference type="Pfam" id="PF11738">
    <property type="entry name" value="DUF3298"/>
    <property type="match status" value="2"/>
</dbReference>
<protein>
    <submittedName>
        <fullName evidence="5">DUF4163 domain-containing protein</fullName>
    </submittedName>
</protein>
<dbReference type="Proteomes" id="UP000726170">
    <property type="component" value="Unassembled WGS sequence"/>
</dbReference>
<evidence type="ECO:0000256" key="1">
    <source>
        <dbReference type="SAM" id="Coils"/>
    </source>
</evidence>
<keyword evidence="2" id="KW-0732">Signal</keyword>
<comment type="caution">
    <text evidence="5">The sequence shown here is derived from an EMBL/GenBank/DDBJ whole genome shotgun (WGS) entry which is preliminary data.</text>
</comment>
<name>A0ABS6EFU4_9CLOT</name>
<dbReference type="RefSeq" id="WP_216437946.1">
    <property type="nucleotide sequence ID" value="NZ_JAHLQF010000001.1"/>
</dbReference>